<keyword evidence="1" id="KW-1133">Transmembrane helix</keyword>
<dbReference type="AlphaFoldDB" id="A0A1E4S0I3"/>
<feature type="transmembrane region" description="Helical" evidence="1">
    <location>
        <begin position="20"/>
        <end position="40"/>
    </location>
</feature>
<accession>A0A1E4S0I3</accession>
<keyword evidence="1" id="KW-0472">Membrane</keyword>
<evidence type="ECO:0000256" key="1">
    <source>
        <dbReference type="SAM" id="Phobius"/>
    </source>
</evidence>
<evidence type="ECO:0000313" key="2">
    <source>
        <dbReference type="EMBL" id="ODV72998.1"/>
    </source>
</evidence>
<protein>
    <submittedName>
        <fullName evidence="2">Uncharacterized protein</fullName>
    </submittedName>
</protein>
<gene>
    <name evidence="2" type="ORF">CYBJADRAFT_168065</name>
</gene>
<sequence>MSLMPLGATGGKDLPRLFFVSFLRFVFALLFFRFVFSFVARFAQSLSRRFGFLFSHKFFSNQLQGQALSL</sequence>
<evidence type="ECO:0000313" key="3">
    <source>
        <dbReference type="Proteomes" id="UP000094389"/>
    </source>
</evidence>
<dbReference type="Proteomes" id="UP000094389">
    <property type="component" value="Unassembled WGS sequence"/>
</dbReference>
<name>A0A1E4S0I3_CYBJN</name>
<organism evidence="2 3">
    <name type="scientific">Cyberlindnera jadinii (strain ATCC 18201 / CBS 1600 / BCRC 20928 / JCM 3617 / NBRC 0987 / NRRL Y-1542)</name>
    <name type="common">Torula yeast</name>
    <name type="synonym">Candida utilis</name>
    <dbReference type="NCBI Taxonomy" id="983966"/>
    <lineage>
        <taxon>Eukaryota</taxon>
        <taxon>Fungi</taxon>
        <taxon>Dikarya</taxon>
        <taxon>Ascomycota</taxon>
        <taxon>Saccharomycotina</taxon>
        <taxon>Saccharomycetes</taxon>
        <taxon>Phaffomycetales</taxon>
        <taxon>Phaffomycetaceae</taxon>
        <taxon>Cyberlindnera</taxon>
    </lineage>
</organism>
<keyword evidence="3" id="KW-1185">Reference proteome</keyword>
<proteinExistence type="predicted"/>
<dbReference type="GeneID" id="30989593"/>
<dbReference type="EMBL" id="KV453932">
    <property type="protein sequence ID" value="ODV72998.1"/>
    <property type="molecule type" value="Genomic_DNA"/>
</dbReference>
<dbReference type="RefSeq" id="XP_020070037.1">
    <property type="nucleotide sequence ID" value="XM_020215197.1"/>
</dbReference>
<keyword evidence="1" id="KW-0812">Transmembrane</keyword>
<reference evidence="2 3" key="1">
    <citation type="journal article" date="2016" name="Proc. Natl. Acad. Sci. U.S.A.">
        <title>Comparative genomics of biotechnologically important yeasts.</title>
        <authorList>
            <person name="Riley R."/>
            <person name="Haridas S."/>
            <person name="Wolfe K.H."/>
            <person name="Lopes M.R."/>
            <person name="Hittinger C.T."/>
            <person name="Goeker M."/>
            <person name="Salamov A.A."/>
            <person name="Wisecaver J.H."/>
            <person name="Long T.M."/>
            <person name="Calvey C.H."/>
            <person name="Aerts A.L."/>
            <person name="Barry K.W."/>
            <person name="Choi C."/>
            <person name="Clum A."/>
            <person name="Coughlan A.Y."/>
            <person name="Deshpande S."/>
            <person name="Douglass A.P."/>
            <person name="Hanson S.J."/>
            <person name="Klenk H.-P."/>
            <person name="LaButti K.M."/>
            <person name="Lapidus A."/>
            <person name="Lindquist E.A."/>
            <person name="Lipzen A.M."/>
            <person name="Meier-Kolthoff J.P."/>
            <person name="Ohm R.A."/>
            <person name="Otillar R.P."/>
            <person name="Pangilinan J.L."/>
            <person name="Peng Y."/>
            <person name="Rokas A."/>
            <person name="Rosa C.A."/>
            <person name="Scheuner C."/>
            <person name="Sibirny A.A."/>
            <person name="Slot J.C."/>
            <person name="Stielow J.B."/>
            <person name="Sun H."/>
            <person name="Kurtzman C.P."/>
            <person name="Blackwell M."/>
            <person name="Grigoriev I.V."/>
            <person name="Jeffries T.W."/>
        </authorList>
    </citation>
    <scope>NUCLEOTIDE SEQUENCE [LARGE SCALE GENOMIC DNA]</scope>
    <source>
        <strain evidence="3">ATCC 18201 / CBS 1600 / BCRC 20928 / JCM 3617 / NBRC 0987 / NRRL Y-1542</strain>
    </source>
</reference>